<evidence type="ECO:0000256" key="2">
    <source>
        <dbReference type="ARBA" id="ARBA00022692"/>
    </source>
</evidence>
<keyword evidence="8" id="KW-0282">Flagellum</keyword>
<evidence type="ECO:0000256" key="6">
    <source>
        <dbReference type="ARBA" id="ARBA00037937"/>
    </source>
</evidence>
<feature type="transmembrane region" description="Helical" evidence="7">
    <location>
        <begin position="36"/>
        <end position="57"/>
    </location>
</feature>
<dbReference type="PANTHER" id="PTHR38766:SF1">
    <property type="entry name" value="FLAGELLAR PROTEIN FLIO"/>
    <property type="match status" value="1"/>
</dbReference>
<keyword evidence="4 7" id="KW-0472">Membrane</keyword>
<name>A0ABM9D5L0_9BACT</name>
<gene>
    <name evidence="8" type="ORF">GEAMG1_0177</name>
</gene>
<keyword evidence="1 7" id="KW-1003">Cell membrane</keyword>
<dbReference type="RefSeq" id="WP_305730973.1">
    <property type="nucleotide sequence ID" value="NZ_OW150024.1"/>
</dbReference>
<evidence type="ECO:0000256" key="3">
    <source>
        <dbReference type="ARBA" id="ARBA00022989"/>
    </source>
</evidence>
<keyword evidence="2 7" id="KW-0812">Transmembrane</keyword>
<dbReference type="Pfam" id="PF04347">
    <property type="entry name" value="FliO"/>
    <property type="match status" value="1"/>
</dbReference>
<dbReference type="NCBIfam" id="TIGR03500">
    <property type="entry name" value="FliO_TIGR"/>
    <property type="match status" value="1"/>
</dbReference>
<organism evidence="8 9">
    <name type="scientific">Trichlorobacter ammonificans</name>
    <dbReference type="NCBI Taxonomy" id="2916410"/>
    <lineage>
        <taxon>Bacteria</taxon>
        <taxon>Pseudomonadati</taxon>
        <taxon>Thermodesulfobacteriota</taxon>
        <taxon>Desulfuromonadia</taxon>
        <taxon>Geobacterales</taxon>
        <taxon>Geobacteraceae</taxon>
        <taxon>Trichlorobacter</taxon>
    </lineage>
</organism>
<reference evidence="8 9" key="1">
    <citation type="submission" date="2022-03" db="EMBL/GenBank/DDBJ databases">
        <authorList>
            <person name="Koch H."/>
        </authorList>
    </citation>
    <scope>NUCLEOTIDE SEQUENCE [LARGE SCALE GENOMIC DNA]</scope>
    <source>
        <strain evidence="8 9">G1</strain>
    </source>
</reference>
<keyword evidence="5 7" id="KW-0975">Bacterial flagellum</keyword>
<evidence type="ECO:0000256" key="4">
    <source>
        <dbReference type="ARBA" id="ARBA00023136"/>
    </source>
</evidence>
<keyword evidence="9" id="KW-1185">Reference proteome</keyword>
<protein>
    <recommendedName>
        <fullName evidence="7">Flagellar protein</fullName>
    </recommendedName>
</protein>
<keyword evidence="8" id="KW-0966">Cell projection</keyword>
<evidence type="ECO:0000256" key="1">
    <source>
        <dbReference type="ARBA" id="ARBA00022475"/>
    </source>
</evidence>
<proteinExistence type="inferred from homology"/>
<dbReference type="Proteomes" id="UP001295463">
    <property type="component" value="Chromosome"/>
</dbReference>
<dbReference type="InterPro" id="IPR052205">
    <property type="entry name" value="FliO/MopB"/>
</dbReference>
<keyword evidence="8" id="KW-0969">Cilium</keyword>
<evidence type="ECO:0000313" key="8">
    <source>
        <dbReference type="EMBL" id="CAH2029999.1"/>
    </source>
</evidence>
<evidence type="ECO:0000256" key="7">
    <source>
        <dbReference type="RuleBase" id="RU362064"/>
    </source>
</evidence>
<keyword evidence="3 7" id="KW-1133">Transmembrane helix</keyword>
<comment type="subcellular location">
    <subcellularLocation>
        <location evidence="7">Cell membrane</location>
    </subcellularLocation>
    <subcellularLocation>
        <location evidence="7">Bacterial flagellum basal body</location>
    </subcellularLocation>
</comment>
<dbReference type="EMBL" id="OW150024">
    <property type="protein sequence ID" value="CAH2029999.1"/>
    <property type="molecule type" value="Genomic_DNA"/>
</dbReference>
<comment type="similarity">
    <text evidence="6 7">Belongs to the FliO/MopB family.</text>
</comment>
<accession>A0ABM9D5L0</accession>
<evidence type="ECO:0000256" key="5">
    <source>
        <dbReference type="ARBA" id="ARBA00023143"/>
    </source>
</evidence>
<sequence length="152" mass="16352">MKQCTVSGAVTVLLPAVAWGMGTSPPTDSFSLLSSLFQMGAALVLVLGLILLVYYGATRLMHRVPALRPGSRYIRVIEVRPLEPRKSLILVEVGGEYLLLASSDGNLSLVKQVAMLEEGDIIEDSNVKLPFATVFKRFKSGSGAPEPPPRTV</sequence>
<dbReference type="InterPro" id="IPR022781">
    <property type="entry name" value="Flagellar_biosynth_FliO"/>
</dbReference>
<dbReference type="PANTHER" id="PTHR38766">
    <property type="entry name" value="FLAGELLAR PROTEIN FLIO"/>
    <property type="match status" value="1"/>
</dbReference>
<evidence type="ECO:0000313" key="9">
    <source>
        <dbReference type="Proteomes" id="UP001295463"/>
    </source>
</evidence>